<protein>
    <submittedName>
        <fullName evidence="4">Uncharacterized protein</fullName>
    </submittedName>
</protein>
<evidence type="ECO:0000256" key="2">
    <source>
        <dbReference type="SAM" id="Phobius"/>
    </source>
</evidence>
<keyword evidence="2" id="KW-0812">Transmembrane</keyword>
<evidence type="ECO:0000256" key="1">
    <source>
        <dbReference type="SAM" id="MobiDB-lite"/>
    </source>
</evidence>
<evidence type="ECO:0000256" key="3">
    <source>
        <dbReference type="SAM" id="SignalP"/>
    </source>
</evidence>
<feature type="compositionally biased region" description="Low complexity" evidence="1">
    <location>
        <begin position="1"/>
        <end position="16"/>
    </location>
</feature>
<gene>
    <name evidence="4" type="ORF">PAN31108_00068</name>
</gene>
<dbReference type="Proteomes" id="UP000406256">
    <property type="component" value="Unassembled WGS sequence"/>
</dbReference>
<keyword evidence="2" id="KW-0472">Membrane</keyword>
<feature type="compositionally biased region" description="Low complexity" evidence="1">
    <location>
        <begin position="24"/>
        <end position="72"/>
    </location>
</feature>
<accession>A0A5E4RA21</accession>
<reference evidence="4 5" key="1">
    <citation type="submission" date="2019-08" db="EMBL/GenBank/DDBJ databases">
        <authorList>
            <person name="Peeters C."/>
        </authorList>
    </citation>
    <scope>NUCLEOTIDE SEQUENCE [LARGE SCALE GENOMIC DNA]</scope>
    <source>
        <strain evidence="4 5">LMG 31108</strain>
    </source>
</reference>
<feature type="region of interest" description="Disordered" evidence="1">
    <location>
        <begin position="1"/>
        <end position="130"/>
    </location>
</feature>
<keyword evidence="5" id="KW-1185">Reference proteome</keyword>
<evidence type="ECO:0000313" key="4">
    <source>
        <dbReference type="EMBL" id="VVD60216.1"/>
    </source>
</evidence>
<dbReference type="AlphaFoldDB" id="A0A5E4RA21"/>
<keyword evidence="2" id="KW-1133">Transmembrane helix</keyword>
<feature type="transmembrane region" description="Helical" evidence="2">
    <location>
        <begin position="1026"/>
        <end position="1045"/>
    </location>
</feature>
<proteinExistence type="predicted"/>
<organism evidence="4 5">
    <name type="scientific">Pandoraea anhela</name>
    <dbReference type="NCBI Taxonomy" id="2508295"/>
    <lineage>
        <taxon>Bacteria</taxon>
        <taxon>Pseudomonadati</taxon>
        <taxon>Pseudomonadota</taxon>
        <taxon>Betaproteobacteria</taxon>
        <taxon>Burkholderiales</taxon>
        <taxon>Burkholderiaceae</taxon>
        <taxon>Pandoraea</taxon>
    </lineage>
</organism>
<feature type="transmembrane region" description="Helical" evidence="2">
    <location>
        <begin position="994"/>
        <end position="1014"/>
    </location>
</feature>
<feature type="chain" id="PRO_5022784157" evidence="3">
    <location>
        <begin position="17"/>
        <end position="1054"/>
    </location>
</feature>
<dbReference type="EMBL" id="CABPSB010000001">
    <property type="protein sequence ID" value="VVD60216.1"/>
    <property type="molecule type" value="Genomic_DNA"/>
</dbReference>
<feature type="signal peptide" evidence="3">
    <location>
        <begin position="1"/>
        <end position="16"/>
    </location>
</feature>
<feature type="transmembrane region" description="Helical" evidence="2">
    <location>
        <begin position="960"/>
        <end position="982"/>
    </location>
</feature>
<sequence>MVSAAALATAPSTAGAVVAPPIPQTASTPATASTNTSAISPTKAPPAASVPVAATPASAAASSPSSSAASVAAPPPASASAQPGTPNGKIDGTFSAPPRGAPTQSVAAPAEMPSVKASRMAPPVGSDGKPMTPEQAWRIVNTVQVTPEPTSGPATVLISADVVRHLAPATRRAIQQALLVIYSEDPAYLQAYRESTRPLSDNLVGPITLSWLNRFWLDFKMQPVGNLTNASVQALLKFASIVRAHPQWKADLVGADLGRWIDGFEPKERARYYQIRLAGTDDEIAAMLWLYHLDTDGNRNAGPDPDRALLTIYNYTLDAADFGLLASKSKVIDHLSALQDKVYLNQPLFDAAVLDALKDLGKRAEAYLPEARAVAITTTYQLTDASLQQLRNDNRVPTDIIDAVSGLTEEYASQADFNEAILDATSEIKTPVDPYVPEILRAAQSQTTYVLTAQALAELASSRRNESVPPVVLDMLKGLQGLQYPQLWLFDRAVMARLREGVGACPTGIPGSVADARKVSAEQMQQLSAVLRDPALFSQLEALWRKGACSTVDTLSLPQLMQALYDRFRPSLVATARKRPVFDPTKQVSWSGDGCGCLLDHLQGTVYGFFPFWMAGAKQTVDFSTLTRIGYYGATFDDTGALVQANYGSNFVELSQTSASLPGDFVSVAQRHQSDVQWVIQRNDWRSWTRLDRDRKVAVLDRLGEDIVKLLSTGLRNWTATVSNHLPFGARFAPTNGSGVVLFFDGYPEDPVSVVVFNQFVDQLRTQLRKARAGDRIDILMRHDRVGHGIYTYANLLQLVSDTDKNVSTDLLARVDRDRNRRPNFLVLLDEPTTDSKKALREAVEGGLHGENRKTVLRQIIPVITFDNDNWQQLQDDIVYAQDNFGGIGFWPMPLRDASKQAANADPALPAADSLIPKPTEGVQACTLTRSISECLADHYQIPAGAQSSAVCKTVCENLYAFRLATKIVLLLLIGCAVAYYVSCRWREWMARYYHAPALVVAALWILLGLALLFCDPFLRWLARGYMIPIFLVLFIVALIAWYQYQLKARDDQP</sequence>
<keyword evidence="3" id="KW-0732">Signal</keyword>
<evidence type="ECO:0000313" key="5">
    <source>
        <dbReference type="Proteomes" id="UP000406256"/>
    </source>
</evidence>
<name>A0A5E4RA21_9BURK</name>